<feature type="transmembrane region" description="Helical" evidence="5">
    <location>
        <begin position="60"/>
        <end position="78"/>
    </location>
</feature>
<feature type="domain" description="O-antigen ligase-related" evidence="6">
    <location>
        <begin position="185"/>
        <end position="343"/>
    </location>
</feature>
<evidence type="ECO:0000313" key="8">
    <source>
        <dbReference type="Proteomes" id="UP000309561"/>
    </source>
</evidence>
<dbReference type="OrthoDB" id="5292786at2"/>
<dbReference type="EMBL" id="SZPX01000003">
    <property type="protein sequence ID" value="TKI69901.1"/>
    <property type="molecule type" value="Genomic_DNA"/>
</dbReference>
<feature type="transmembrane region" description="Helical" evidence="5">
    <location>
        <begin position="183"/>
        <end position="216"/>
    </location>
</feature>
<dbReference type="Pfam" id="PF04932">
    <property type="entry name" value="Wzy_C"/>
    <property type="match status" value="1"/>
</dbReference>
<gene>
    <name evidence="7" type="ORF">FCU45_04635</name>
</gene>
<feature type="transmembrane region" description="Helical" evidence="5">
    <location>
        <begin position="360"/>
        <end position="377"/>
    </location>
</feature>
<evidence type="ECO:0000313" key="7">
    <source>
        <dbReference type="EMBL" id="TKI69901.1"/>
    </source>
</evidence>
<dbReference type="RefSeq" id="WP_137012770.1">
    <property type="nucleotide sequence ID" value="NZ_SZPX01000003.1"/>
</dbReference>
<feature type="transmembrane region" description="Helical" evidence="5">
    <location>
        <begin position="225"/>
        <end position="243"/>
    </location>
</feature>
<feature type="transmembrane region" description="Helical" evidence="5">
    <location>
        <begin position="12"/>
        <end position="40"/>
    </location>
</feature>
<dbReference type="AlphaFoldDB" id="A0A4U2ZA61"/>
<keyword evidence="8" id="KW-1185">Reference proteome</keyword>
<organism evidence="7 8">
    <name type="scientific">Sulfurimonas crateris</name>
    <dbReference type="NCBI Taxonomy" id="2574727"/>
    <lineage>
        <taxon>Bacteria</taxon>
        <taxon>Pseudomonadati</taxon>
        <taxon>Campylobacterota</taxon>
        <taxon>Epsilonproteobacteria</taxon>
        <taxon>Campylobacterales</taxon>
        <taxon>Sulfurimonadaceae</taxon>
        <taxon>Sulfurimonas</taxon>
    </lineage>
</organism>
<evidence type="ECO:0000256" key="4">
    <source>
        <dbReference type="ARBA" id="ARBA00023136"/>
    </source>
</evidence>
<comment type="subcellular location">
    <subcellularLocation>
        <location evidence="1">Membrane</location>
        <topology evidence="1">Multi-pass membrane protein</topology>
    </subcellularLocation>
</comment>
<dbReference type="InterPro" id="IPR007016">
    <property type="entry name" value="O-antigen_ligase-rel_domated"/>
</dbReference>
<feature type="transmembrane region" description="Helical" evidence="5">
    <location>
        <begin position="328"/>
        <end position="348"/>
    </location>
</feature>
<proteinExistence type="predicted"/>
<feature type="transmembrane region" description="Helical" evidence="5">
    <location>
        <begin position="111"/>
        <end position="132"/>
    </location>
</feature>
<feature type="transmembrane region" description="Helical" evidence="5">
    <location>
        <begin position="153"/>
        <end position="171"/>
    </location>
</feature>
<keyword evidence="2 5" id="KW-0812">Transmembrane</keyword>
<dbReference type="GO" id="GO:0016020">
    <property type="term" value="C:membrane"/>
    <property type="evidence" value="ECO:0007669"/>
    <property type="project" value="UniProtKB-SubCell"/>
</dbReference>
<dbReference type="Proteomes" id="UP000309561">
    <property type="component" value="Unassembled WGS sequence"/>
</dbReference>
<dbReference type="GO" id="GO:0016874">
    <property type="term" value="F:ligase activity"/>
    <property type="evidence" value="ECO:0007669"/>
    <property type="project" value="UniProtKB-KW"/>
</dbReference>
<keyword evidence="4 5" id="KW-0472">Membrane</keyword>
<keyword evidence="7" id="KW-0436">Ligase</keyword>
<name>A0A4U2ZA61_9BACT</name>
<comment type="caution">
    <text evidence="7">The sequence shown here is derived from an EMBL/GenBank/DDBJ whole genome shotgun (WGS) entry which is preliminary data.</text>
</comment>
<dbReference type="InterPro" id="IPR051533">
    <property type="entry name" value="WaaL-like"/>
</dbReference>
<evidence type="ECO:0000259" key="6">
    <source>
        <dbReference type="Pfam" id="PF04932"/>
    </source>
</evidence>
<evidence type="ECO:0000256" key="2">
    <source>
        <dbReference type="ARBA" id="ARBA00022692"/>
    </source>
</evidence>
<evidence type="ECO:0000256" key="1">
    <source>
        <dbReference type="ARBA" id="ARBA00004141"/>
    </source>
</evidence>
<evidence type="ECO:0000256" key="3">
    <source>
        <dbReference type="ARBA" id="ARBA00022989"/>
    </source>
</evidence>
<keyword evidence="3 5" id="KW-1133">Transmembrane helix</keyword>
<reference evidence="7 8" key="1">
    <citation type="submission" date="2019-04" db="EMBL/GenBank/DDBJ databases">
        <title>Sulfurimonas crateris sp. nov. a facultative anaerobic sulfur-oxidizing chemolithautotrophic bacterium isolated from a terrestrial mud vulcano.</title>
        <authorList>
            <person name="Ratnikova N.M."/>
            <person name="Slobodkin A.I."/>
            <person name="Merkel A.Y."/>
            <person name="Novikov A."/>
            <person name="Bonch-Osmolovskaya E.A."/>
            <person name="Slobodkina G.B."/>
        </authorList>
    </citation>
    <scope>NUCLEOTIDE SEQUENCE [LARGE SCALE GENOMIC DNA]</scope>
    <source>
        <strain evidence="7 8">SN118</strain>
    </source>
</reference>
<evidence type="ECO:0000256" key="5">
    <source>
        <dbReference type="SAM" id="Phobius"/>
    </source>
</evidence>
<dbReference type="PANTHER" id="PTHR37422">
    <property type="entry name" value="TEICHURONIC ACID BIOSYNTHESIS PROTEIN TUAE"/>
    <property type="match status" value="1"/>
</dbReference>
<feature type="transmembrane region" description="Helical" evidence="5">
    <location>
        <begin position="90"/>
        <end position="105"/>
    </location>
</feature>
<protein>
    <submittedName>
        <fullName evidence="7">O-antigen ligase family protein</fullName>
    </submittedName>
</protein>
<accession>A0A4U2ZA61</accession>
<sequence length="407" mass="47073">MTISRNIDFEKVVYSSVLLFAFIIPLSRGMISFFIFWFFILLLYKREYADTFHTLKSNPIFAYISVFLLYMALTLFWSEDIKEGLNQIRLYGYWVLVLPAMAVLVKKEWLWSMLTAFLLGMFVSEILAYGMFFDLWTIKGKDSSYPTPFMTHIHYSIFLAFTAILLLSRVLSQGLSFYEKLPYAFFFLISTANLMFSTGRAGQLAFFVSIVVLIILKFKISIKSIFLSILSVVMIFFIAYNSLDLFKKRADMGVRDIKHIMNENYNSSFGIRVAYWLVASEVLKEKPLLGNGVGDFIVSTKDVLSRKDYGLTKGTVDFMREQHFHNQYLMVAVQGGMIGLALMFLLFYKFFRLKMEDRGLKEVSILGFVVVIVSFVAEPIWMLQFPLTLFLFIASISIVAAKEERLQ</sequence>
<dbReference type="PANTHER" id="PTHR37422:SF17">
    <property type="entry name" value="O-ANTIGEN LIGASE"/>
    <property type="match status" value="1"/>
</dbReference>